<dbReference type="Proteomes" id="UP000028826">
    <property type="component" value="Unassembled WGS sequence"/>
</dbReference>
<comment type="caution">
    <text evidence="4">The sequence shown here is derived from an EMBL/GenBank/DDBJ whole genome shotgun (WGS) entry which is preliminary data.</text>
</comment>
<dbReference type="InterPro" id="IPR029045">
    <property type="entry name" value="ClpP/crotonase-like_dom_sf"/>
</dbReference>
<evidence type="ECO:0000256" key="2">
    <source>
        <dbReference type="ARBA" id="ARBA00023239"/>
    </source>
</evidence>
<dbReference type="eggNOG" id="COG1024">
    <property type="taxonomic scope" value="Bacteria"/>
</dbReference>
<dbReference type="OrthoDB" id="9775794at2"/>
<evidence type="ECO:0000313" key="5">
    <source>
        <dbReference type="Proteomes" id="UP000028826"/>
    </source>
</evidence>
<dbReference type="STRING" id="195105.CN97_16330"/>
<dbReference type="RefSeq" id="WP_035710728.1">
    <property type="nucleotide sequence ID" value="NZ_CAMIFG010000128.1"/>
</dbReference>
<dbReference type="InterPro" id="IPR018376">
    <property type="entry name" value="Enoyl-CoA_hyd/isom_CS"/>
</dbReference>
<dbReference type="InterPro" id="IPR001753">
    <property type="entry name" value="Enoyl-CoA_hydra/iso"/>
</dbReference>
<proteinExistence type="inferred from homology"/>
<comment type="similarity">
    <text evidence="1 3">Belongs to the enoyl-CoA hydratase/isomerase family.</text>
</comment>
<gene>
    <name evidence="4" type="ORF">CN97_16330</name>
</gene>
<dbReference type="EMBL" id="JGYG01000006">
    <property type="protein sequence ID" value="KFI29246.1"/>
    <property type="molecule type" value="Genomic_DNA"/>
</dbReference>
<keyword evidence="2 4" id="KW-0456">Lyase</keyword>
<reference evidence="4 5" key="1">
    <citation type="submission" date="2014-03" db="EMBL/GenBank/DDBJ databases">
        <title>Genome of Haematobacter massiliensis CCUG 47968.</title>
        <authorList>
            <person name="Wang D."/>
            <person name="Wang G."/>
        </authorList>
    </citation>
    <scope>NUCLEOTIDE SEQUENCE [LARGE SCALE GENOMIC DNA]</scope>
    <source>
        <strain evidence="4 5">CCUG 47968</strain>
    </source>
</reference>
<name>A0A086Y4P6_9RHOB</name>
<evidence type="ECO:0000256" key="3">
    <source>
        <dbReference type="RuleBase" id="RU003707"/>
    </source>
</evidence>
<organism evidence="4 5">
    <name type="scientific">Haematobacter massiliensis</name>
    <dbReference type="NCBI Taxonomy" id="195105"/>
    <lineage>
        <taxon>Bacteria</taxon>
        <taxon>Pseudomonadati</taxon>
        <taxon>Pseudomonadota</taxon>
        <taxon>Alphaproteobacteria</taxon>
        <taxon>Rhodobacterales</taxon>
        <taxon>Paracoccaceae</taxon>
        <taxon>Haematobacter</taxon>
    </lineage>
</organism>
<dbReference type="GO" id="GO:0006635">
    <property type="term" value="P:fatty acid beta-oxidation"/>
    <property type="evidence" value="ECO:0007669"/>
    <property type="project" value="TreeGrafter"/>
</dbReference>
<keyword evidence="5" id="KW-1185">Reference proteome</keyword>
<evidence type="ECO:0000256" key="1">
    <source>
        <dbReference type="ARBA" id="ARBA00005254"/>
    </source>
</evidence>
<accession>A0A086Y4P6</accession>
<dbReference type="Pfam" id="PF00378">
    <property type="entry name" value="ECH_1"/>
    <property type="match status" value="1"/>
</dbReference>
<protein>
    <submittedName>
        <fullName evidence="4">Enoyl-CoA hydratase</fullName>
        <ecNumber evidence="4">4.2.1.17</ecNumber>
    </submittedName>
</protein>
<dbReference type="PROSITE" id="PS00166">
    <property type="entry name" value="ENOYL_COA_HYDRATASE"/>
    <property type="match status" value="1"/>
</dbReference>
<dbReference type="CDD" id="cd06558">
    <property type="entry name" value="crotonase-like"/>
    <property type="match status" value="1"/>
</dbReference>
<dbReference type="PANTHER" id="PTHR11941">
    <property type="entry name" value="ENOYL-COA HYDRATASE-RELATED"/>
    <property type="match status" value="1"/>
</dbReference>
<dbReference type="EC" id="4.2.1.17" evidence="4"/>
<dbReference type="SUPFAM" id="SSF52096">
    <property type="entry name" value="ClpP/crotonase"/>
    <property type="match status" value="1"/>
</dbReference>
<dbReference type="PANTHER" id="PTHR11941:SF54">
    <property type="entry name" value="ENOYL-COA HYDRATASE, MITOCHONDRIAL"/>
    <property type="match status" value="1"/>
</dbReference>
<evidence type="ECO:0000313" key="4">
    <source>
        <dbReference type="EMBL" id="KFI29246.1"/>
    </source>
</evidence>
<dbReference type="FunFam" id="3.90.226.10:FF:000009">
    <property type="entry name" value="Carnitinyl-CoA dehydratase"/>
    <property type="match status" value="1"/>
</dbReference>
<sequence length="258" mass="28405">MDLEFTTTRREGNILVVTMNRPDVYNAVHAPMHHEMSRIWDAFEADPELWVAVLTGAGDKAFCAGNDLKYTAQGGNMKGPETGFSGLSSRIDRLKPIVAAVNGFAMGGGFETALACDVIIASEKARFALPEVKVGFFAAAGGIQRLSREIPRKQAVEMFLTGRQVGAEEGARMGFVNEVVAPERLMERAMEVAGEIAAVSPSSIRASLRVLRAMDDMDNLQTSLRYSRQVMSDLRETEDFREGVTAFVEKRKPNWVNR</sequence>
<dbReference type="GO" id="GO:0004300">
    <property type="term" value="F:enoyl-CoA hydratase activity"/>
    <property type="evidence" value="ECO:0007669"/>
    <property type="project" value="UniProtKB-EC"/>
</dbReference>
<dbReference type="AlphaFoldDB" id="A0A086Y4P6"/>
<dbReference type="Gene3D" id="3.90.226.10">
    <property type="entry name" value="2-enoyl-CoA Hydratase, Chain A, domain 1"/>
    <property type="match status" value="1"/>
</dbReference>